<proteinExistence type="predicted"/>
<dbReference type="RefSeq" id="WP_382312485.1">
    <property type="nucleotide sequence ID" value="NZ_JBHUFD010000002.1"/>
</dbReference>
<organism evidence="2 3">
    <name type="scientific">Hymenobacter bucti</name>
    <dbReference type="NCBI Taxonomy" id="1844114"/>
    <lineage>
        <taxon>Bacteria</taxon>
        <taxon>Pseudomonadati</taxon>
        <taxon>Bacteroidota</taxon>
        <taxon>Cytophagia</taxon>
        <taxon>Cytophagales</taxon>
        <taxon>Hymenobacteraceae</taxon>
        <taxon>Hymenobacter</taxon>
    </lineage>
</organism>
<feature type="transmembrane region" description="Helical" evidence="1">
    <location>
        <begin position="332"/>
        <end position="357"/>
    </location>
</feature>
<keyword evidence="1" id="KW-0812">Transmembrane</keyword>
<keyword evidence="1" id="KW-0472">Membrane</keyword>
<evidence type="ECO:0000313" key="2">
    <source>
        <dbReference type="EMBL" id="MFD1872110.1"/>
    </source>
</evidence>
<dbReference type="PANTHER" id="PTHR32309:SF31">
    <property type="entry name" value="CAPSULAR EXOPOLYSACCHARIDE FAMILY"/>
    <property type="match status" value="1"/>
</dbReference>
<dbReference type="PANTHER" id="PTHR32309">
    <property type="entry name" value="TYROSINE-PROTEIN KINASE"/>
    <property type="match status" value="1"/>
</dbReference>
<keyword evidence="1" id="KW-1133">Transmembrane helix</keyword>
<dbReference type="EMBL" id="JBHUFD010000002">
    <property type="protein sequence ID" value="MFD1872110.1"/>
    <property type="molecule type" value="Genomic_DNA"/>
</dbReference>
<reference evidence="3" key="1">
    <citation type="journal article" date="2019" name="Int. J. Syst. Evol. Microbiol.">
        <title>The Global Catalogue of Microorganisms (GCM) 10K type strain sequencing project: providing services to taxonomists for standard genome sequencing and annotation.</title>
        <authorList>
            <consortium name="The Broad Institute Genomics Platform"/>
            <consortium name="The Broad Institute Genome Sequencing Center for Infectious Disease"/>
            <person name="Wu L."/>
            <person name="Ma J."/>
        </authorList>
    </citation>
    <scope>NUCLEOTIDE SEQUENCE [LARGE SCALE GENOMIC DNA]</scope>
    <source>
        <strain evidence="3">CGMCC 1.15795</strain>
    </source>
</reference>
<accession>A0ABW4QST7</accession>
<name>A0ABW4QST7_9BACT</name>
<comment type="caution">
    <text evidence="2">The sequence shown here is derived from an EMBL/GenBank/DDBJ whole genome shotgun (WGS) entry which is preliminary data.</text>
</comment>
<dbReference type="Proteomes" id="UP001597197">
    <property type="component" value="Unassembled WGS sequence"/>
</dbReference>
<dbReference type="InterPro" id="IPR050445">
    <property type="entry name" value="Bact_polysacc_biosynth/exp"/>
</dbReference>
<keyword evidence="3" id="KW-1185">Reference proteome</keyword>
<gene>
    <name evidence="2" type="ORF">ACFSDX_06715</name>
</gene>
<evidence type="ECO:0000313" key="3">
    <source>
        <dbReference type="Proteomes" id="UP001597197"/>
    </source>
</evidence>
<evidence type="ECO:0008006" key="4">
    <source>
        <dbReference type="Google" id="ProtNLM"/>
    </source>
</evidence>
<sequence length="365" mass="40005">MMHAPQSLFSLAGLRAIFNRWKYLLGLAAGLALLISTAVALIMPDIYSSVAIFLPTSLQSADPDRLADVAEGPTKNTPKLELSTNPADLDRVLSIGQSLPVAQLMIRKFDLYHHYNTGQPGDDVAETKTLREFASNLSIIHNERDAIELTVQDKDKQLAARIANAMVTTIDSINQQLTLVNRRNVLELYRQSSTSLGRTYEQSRQALIRARRRYGVFGIKEQGRYLAKAIIDTEKELRIAENGGPGNATALRRALRGLTSADGGNVINLEGWTAGNDSVTLASERLTDLQTRFIAARGAYEQAETSLRSRVSSLYLVQKAQPATKASKPLRALIVVGSVLLTLAVSVVLILLLELFWRRPATAGL</sequence>
<evidence type="ECO:0000256" key="1">
    <source>
        <dbReference type="SAM" id="Phobius"/>
    </source>
</evidence>
<protein>
    <recommendedName>
        <fullName evidence="4">Polysaccharide chain length determinant N-terminal domain-containing protein</fullName>
    </recommendedName>
</protein>